<evidence type="ECO:0000256" key="13">
    <source>
        <dbReference type="ARBA" id="ARBA00048988"/>
    </source>
</evidence>
<evidence type="ECO:0000256" key="7">
    <source>
        <dbReference type="ARBA" id="ARBA00022840"/>
    </source>
</evidence>
<accession>D6GTC4</accession>
<keyword evidence="10" id="KW-0413">Isomerase</keyword>
<keyword evidence="4 14" id="KW-0378">Hydrolase</keyword>
<organism evidence="17 18">
    <name type="scientific">Filifactor alocis (strain ATCC 35896 / CCUG 47790 / D40 B5)</name>
    <name type="common">Fusobacterium alocis</name>
    <dbReference type="NCBI Taxonomy" id="546269"/>
    <lineage>
        <taxon>Bacteria</taxon>
        <taxon>Bacillati</taxon>
        <taxon>Bacillota</taxon>
        <taxon>Clostridia</taxon>
        <taxon>Peptostreptococcales</taxon>
        <taxon>Filifactoraceae</taxon>
        <taxon>Filifactor</taxon>
    </lineage>
</organism>
<keyword evidence="2 14" id="KW-0547">Nucleotide-binding</keyword>
<feature type="domain" description="UvrD-like helicase C-terminal" evidence="16">
    <location>
        <begin position="473"/>
        <end position="794"/>
    </location>
</feature>
<keyword evidence="6" id="KW-0269">Exonuclease</keyword>
<name>D6GTC4_FILAD</name>
<dbReference type="KEGG" id="faa:HMPREF0389_01362"/>
<evidence type="ECO:0000256" key="10">
    <source>
        <dbReference type="ARBA" id="ARBA00023235"/>
    </source>
</evidence>
<evidence type="ECO:0000256" key="2">
    <source>
        <dbReference type="ARBA" id="ARBA00022741"/>
    </source>
</evidence>
<dbReference type="InterPro" id="IPR011335">
    <property type="entry name" value="Restrct_endonuc-II-like"/>
</dbReference>
<keyword evidence="3" id="KW-0227">DNA damage</keyword>
<dbReference type="eggNOG" id="COG1074">
    <property type="taxonomic scope" value="Bacteria"/>
</dbReference>
<evidence type="ECO:0000256" key="4">
    <source>
        <dbReference type="ARBA" id="ARBA00022801"/>
    </source>
</evidence>
<evidence type="ECO:0000256" key="14">
    <source>
        <dbReference type="PROSITE-ProRule" id="PRU00560"/>
    </source>
</evidence>
<dbReference type="Pfam" id="PF00580">
    <property type="entry name" value="UvrD-helicase"/>
    <property type="match status" value="1"/>
</dbReference>
<gene>
    <name evidence="17" type="primary">addA</name>
    <name evidence="17" type="ordered locus">HMPREF0389_01362</name>
</gene>
<dbReference type="GO" id="GO:0003677">
    <property type="term" value="F:DNA binding"/>
    <property type="evidence" value="ECO:0007669"/>
    <property type="project" value="UniProtKB-KW"/>
</dbReference>
<protein>
    <recommendedName>
        <fullName evidence="12">DNA 3'-5' helicase</fullName>
        <ecNumber evidence="12">5.6.2.4</ecNumber>
    </recommendedName>
</protein>
<dbReference type="GO" id="GO:0016887">
    <property type="term" value="F:ATP hydrolysis activity"/>
    <property type="evidence" value="ECO:0007669"/>
    <property type="project" value="RHEA"/>
</dbReference>
<dbReference type="Proteomes" id="UP000007468">
    <property type="component" value="Chromosome"/>
</dbReference>
<dbReference type="OrthoDB" id="9810135at2"/>
<dbReference type="InterPro" id="IPR027417">
    <property type="entry name" value="P-loop_NTPase"/>
</dbReference>
<evidence type="ECO:0000313" key="18">
    <source>
        <dbReference type="Proteomes" id="UP000007468"/>
    </source>
</evidence>
<comment type="catalytic activity">
    <reaction evidence="11">
        <text>Couples ATP hydrolysis with the unwinding of duplex DNA by translocating in the 3'-5' direction.</text>
        <dbReference type="EC" id="5.6.2.4"/>
    </reaction>
</comment>
<dbReference type="GO" id="GO:0000725">
    <property type="term" value="P:recombinational repair"/>
    <property type="evidence" value="ECO:0007669"/>
    <property type="project" value="TreeGrafter"/>
</dbReference>
<dbReference type="PANTHER" id="PTHR11070">
    <property type="entry name" value="UVRD / RECB / PCRA DNA HELICASE FAMILY MEMBER"/>
    <property type="match status" value="1"/>
</dbReference>
<dbReference type="PROSITE" id="PS51198">
    <property type="entry name" value="UVRD_HELICASE_ATP_BIND"/>
    <property type="match status" value="1"/>
</dbReference>
<keyword evidence="1" id="KW-0540">Nuclease</keyword>
<dbReference type="Pfam" id="PF13361">
    <property type="entry name" value="UvrD_C"/>
    <property type="match status" value="1"/>
</dbReference>
<dbReference type="GO" id="GO:0005524">
    <property type="term" value="F:ATP binding"/>
    <property type="evidence" value="ECO:0007669"/>
    <property type="project" value="UniProtKB-UniRule"/>
</dbReference>
<dbReference type="GO" id="GO:0043138">
    <property type="term" value="F:3'-5' DNA helicase activity"/>
    <property type="evidence" value="ECO:0007669"/>
    <property type="project" value="UniProtKB-EC"/>
</dbReference>
<evidence type="ECO:0000256" key="8">
    <source>
        <dbReference type="ARBA" id="ARBA00023125"/>
    </source>
</evidence>
<dbReference type="InterPro" id="IPR000212">
    <property type="entry name" value="DNA_helicase_UvrD/REP"/>
</dbReference>
<evidence type="ECO:0000259" key="16">
    <source>
        <dbReference type="PROSITE" id="PS51217"/>
    </source>
</evidence>
<proteinExistence type="predicted"/>
<dbReference type="CDD" id="cd17932">
    <property type="entry name" value="DEXQc_UvrD"/>
    <property type="match status" value="2"/>
</dbReference>
<evidence type="ECO:0000256" key="5">
    <source>
        <dbReference type="ARBA" id="ARBA00022806"/>
    </source>
</evidence>
<dbReference type="GO" id="GO:0005829">
    <property type="term" value="C:cytosol"/>
    <property type="evidence" value="ECO:0007669"/>
    <property type="project" value="TreeGrafter"/>
</dbReference>
<evidence type="ECO:0000259" key="15">
    <source>
        <dbReference type="PROSITE" id="PS51198"/>
    </source>
</evidence>
<dbReference type="NCBIfam" id="TIGR02785">
    <property type="entry name" value="addA_Gpos"/>
    <property type="match status" value="1"/>
</dbReference>
<evidence type="ECO:0000256" key="11">
    <source>
        <dbReference type="ARBA" id="ARBA00034617"/>
    </source>
</evidence>
<keyword evidence="5 14" id="KW-0347">Helicase</keyword>
<dbReference type="EMBL" id="CP002390">
    <property type="protein sequence ID" value="EFE27731.1"/>
    <property type="molecule type" value="Genomic_DNA"/>
</dbReference>
<dbReference type="SUPFAM" id="SSF52980">
    <property type="entry name" value="Restriction endonuclease-like"/>
    <property type="match status" value="1"/>
</dbReference>
<dbReference type="GO" id="GO:0033202">
    <property type="term" value="C:DNA helicase complex"/>
    <property type="evidence" value="ECO:0007669"/>
    <property type="project" value="TreeGrafter"/>
</dbReference>
<keyword evidence="7 14" id="KW-0067">ATP-binding</keyword>
<evidence type="ECO:0000256" key="1">
    <source>
        <dbReference type="ARBA" id="ARBA00022722"/>
    </source>
</evidence>
<evidence type="ECO:0000256" key="3">
    <source>
        <dbReference type="ARBA" id="ARBA00022763"/>
    </source>
</evidence>
<dbReference type="InterPro" id="IPR011604">
    <property type="entry name" value="PDDEXK-like_dom_sf"/>
</dbReference>
<dbReference type="PATRIC" id="fig|546269.5.peg.994"/>
<dbReference type="GO" id="GO:0004527">
    <property type="term" value="F:exonuclease activity"/>
    <property type="evidence" value="ECO:0007669"/>
    <property type="project" value="UniProtKB-KW"/>
</dbReference>
<dbReference type="Gene3D" id="1.10.486.10">
    <property type="entry name" value="PCRA, domain 4"/>
    <property type="match status" value="1"/>
</dbReference>
<dbReference type="InterPro" id="IPR014016">
    <property type="entry name" value="UvrD-like_ATP-bd"/>
</dbReference>
<dbReference type="InterPro" id="IPR014152">
    <property type="entry name" value="AddA"/>
</dbReference>
<dbReference type="SUPFAM" id="SSF52540">
    <property type="entry name" value="P-loop containing nucleoside triphosphate hydrolases"/>
    <property type="match status" value="1"/>
</dbReference>
<comment type="catalytic activity">
    <reaction evidence="13">
        <text>ATP + H2O = ADP + phosphate + H(+)</text>
        <dbReference type="Rhea" id="RHEA:13065"/>
        <dbReference type="ChEBI" id="CHEBI:15377"/>
        <dbReference type="ChEBI" id="CHEBI:15378"/>
        <dbReference type="ChEBI" id="CHEBI:30616"/>
        <dbReference type="ChEBI" id="CHEBI:43474"/>
        <dbReference type="ChEBI" id="CHEBI:456216"/>
        <dbReference type="EC" id="5.6.2.4"/>
    </reaction>
</comment>
<sequence length="1224" mass="143056">MSEKKQEREVSYTNEQNAVIYEKNKNILVSAAAGSGKTAVLVERILRIVEEERVDINRMLIVTFTNAAAGEMRERISKAFAKRLGQKGHDTAFLQDQMIKISEASISTLHSFCIDVLRQFFHAADISPSFAMATEANVSVLKAKSLEEVLEESYERGDETFFQLVDAYGGNKSDKAFVELVYRIYQFIQGQPYPLEWLKQKSEQLDCSKEEFLQSDVMQFFLKQLKFEADKILASCEEGFRISVRHDLPYLENMEDDKLQIQQLKKALEEGFDAFVRALGTISFGRLKTVTKAQKESGSFPEEILNTVKEIRNQDIKKAVENLKKTVGTGNQERYYQQMKNMAPLMMELYRFVEQFSLRYQEKKKEQEILDFSDLEHLVLKLLEDDSIRQVLQHKYEYIFFDEYQDSNLVQETIIHAICRNNNLFFVGDMKQSIYGFRLAEPKLFHERYDNYKNSQDGLSVTIDLSKNFRSRKEILDFCNDIFLSLMTEQLGEIDYTQEGQALVHGLEYPEQSDSVELCLCEKSEEVSAISYQVIVQKIQELQGRLWQNAKGEQKELQYRDMVVLMRSPKNSAKELEQILKEKGIPCYVDYSSVGFEVMEIYRLLEYLRVIDNEMQDEALLGAMVSFFGGFREDELAEIRSHRREGSFYDAIQDYVKSSEESVLEDSSVSAENTDSVISKQRLQQKVKDFFDKVQYWRKRERFEPLSEFLWDLVTETGYLNYNALLEKGEERTENIAGFIKKAEEYQSHEGEGLFGFLCYIDRILREKGDSLEVSALSESENVVRIMSIHKSKGLEFPVVFLADLQRQFYLPESRDSILLHNELGIGAREVNLDRGTYCDSLGKKVIQMKKKQEQLSEEVRILYVALTRAIDRLILVGEVSSIPKFLEKVQSSNLTSQLNNGRSYLHWIVSILVRHFNGRALRENIENIWNEEQGIDGNAKFQVSYYTEENLKEIEQVSYQTLAEKLQENCVEDIEWKQKLEQRFLYEYPYQDEVQRAYKKGVTRYVKDKEEELYDENSVTIEDLEPAFDMESNVGEEVSVCVNQDTEGEMTKFFEEHQQYRLPQFLQKEKPLNAAQKGTLYHFVLQSLPIKSYTTEELEEKLDELVVKELLYSEDRAQIDSSYLMKFFESEFGKRVISADKVYREKPFMLKKDGYILEGIIDCYFLEEGKLILFDFKTDQYRNAEKHRAQLELYAEALEKNYGRPVDEIYVVWLRYGTISRLH</sequence>
<dbReference type="PANTHER" id="PTHR11070:SF48">
    <property type="entry name" value="ATP-DEPENDENT HELICASE_NUCLEASE SUBUNIT A"/>
    <property type="match status" value="1"/>
</dbReference>
<dbReference type="EC" id="5.6.2.4" evidence="12"/>
<dbReference type="Gene3D" id="3.40.50.300">
    <property type="entry name" value="P-loop containing nucleotide triphosphate hydrolases"/>
    <property type="match status" value="4"/>
</dbReference>
<keyword evidence="9" id="KW-0234">DNA repair</keyword>
<dbReference type="Gene3D" id="3.90.320.10">
    <property type="match status" value="1"/>
</dbReference>
<keyword evidence="18" id="KW-1185">Reference proteome</keyword>
<evidence type="ECO:0000256" key="9">
    <source>
        <dbReference type="ARBA" id="ARBA00023204"/>
    </source>
</evidence>
<feature type="domain" description="UvrD-like helicase ATP-binding" evidence="15">
    <location>
        <begin position="10"/>
        <end position="472"/>
    </location>
</feature>
<evidence type="ECO:0000313" key="17">
    <source>
        <dbReference type="EMBL" id="EFE27731.1"/>
    </source>
</evidence>
<dbReference type="STRING" id="546269.HMPREF0389_01362"/>
<evidence type="ECO:0000256" key="6">
    <source>
        <dbReference type="ARBA" id="ARBA00022839"/>
    </source>
</evidence>
<evidence type="ECO:0000256" key="12">
    <source>
        <dbReference type="ARBA" id="ARBA00034808"/>
    </source>
</evidence>
<keyword evidence="8" id="KW-0238">DNA-binding</keyword>
<dbReference type="PROSITE" id="PS51217">
    <property type="entry name" value="UVRD_HELICASE_CTER"/>
    <property type="match status" value="1"/>
</dbReference>
<dbReference type="GO" id="GO:0006302">
    <property type="term" value="P:double-strand break repair"/>
    <property type="evidence" value="ECO:0007669"/>
    <property type="project" value="InterPro"/>
</dbReference>
<dbReference type="InterPro" id="IPR014017">
    <property type="entry name" value="DNA_helicase_UvrD-like_C"/>
</dbReference>
<dbReference type="RefSeq" id="WP_014262577.1">
    <property type="nucleotide sequence ID" value="NC_016630.1"/>
</dbReference>
<dbReference type="AlphaFoldDB" id="D6GTC4"/>
<reference evidence="18" key="1">
    <citation type="submission" date="2010-12" db="EMBL/GenBank/DDBJ databases">
        <title>The genome sequence of Filifactor alocis strain ATCC 35896.</title>
        <authorList>
            <consortium name="The Broad Institute Genome Sequencing Platform"/>
            <person name="Ward D."/>
            <person name="Earl A."/>
            <person name="Feldgarden M."/>
            <person name="Young S.K."/>
            <person name="Gargeya S."/>
            <person name="Zeng Q."/>
            <person name="Alvarado L."/>
            <person name="Berlin A."/>
            <person name="Bochicchio J."/>
            <person name="Chapman S.B."/>
            <person name="Chen Z."/>
            <person name="Freedman E."/>
            <person name="Gellesch M."/>
            <person name="Goldberg J."/>
            <person name="Griggs A."/>
            <person name="Gujja S."/>
            <person name="Heilman E."/>
            <person name="Heiman D."/>
            <person name="Howarth C."/>
            <person name="Mehta T."/>
            <person name="Neiman D."/>
            <person name="Pearson M."/>
            <person name="Roberts A."/>
            <person name="Saif S."/>
            <person name="Shea T."/>
            <person name="Shenoy N."/>
            <person name="Sisk P."/>
            <person name="Stolte C."/>
            <person name="Sykes S."/>
            <person name="White J."/>
            <person name="Yandava C."/>
            <person name="Izard J."/>
            <person name="Blanton J.M."/>
            <person name="Baranova O.V."/>
            <person name="Tanner A.C."/>
            <person name="Dewhirst F.E."/>
            <person name="Haas B."/>
            <person name="Nusbaum C."/>
            <person name="Birren B."/>
        </authorList>
    </citation>
    <scope>NUCLEOTIDE SEQUENCE [LARGE SCALE GENOMIC DNA]</scope>
    <source>
        <strain evidence="18">ATCC 35896 / D40 B5</strain>
    </source>
</reference>
<feature type="binding site" evidence="14">
    <location>
        <begin position="31"/>
        <end position="38"/>
    </location>
    <ligand>
        <name>ATP</name>
        <dbReference type="ChEBI" id="CHEBI:30616"/>
    </ligand>
</feature>